<keyword evidence="13" id="KW-1185">Reference proteome</keyword>
<keyword evidence="6 10" id="KW-0443">Lipid metabolism</keyword>
<comment type="pathway">
    <text evidence="1 10">Phospholipid metabolism; phosphatidylglycerol biosynthesis; phosphatidylglycerol from CDP-diacylglycerol: step 1/2.</text>
</comment>
<comment type="catalytic activity">
    <reaction evidence="9 10">
        <text>a CDP-1,2-diacyl-sn-glycerol + sn-glycerol 3-phosphate = a 1,2-diacyl-sn-glycero-3-phospho-(1'-sn-glycero-3'-phosphate) + CMP + H(+)</text>
        <dbReference type="Rhea" id="RHEA:12593"/>
        <dbReference type="ChEBI" id="CHEBI:15378"/>
        <dbReference type="ChEBI" id="CHEBI:57597"/>
        <dbReference type="ChEBI" id="CHEBI:58332"/>
        <dbReference type="ChEBI" id="CHEBI:60110"/>
        <dbReference type="ChEBI" id="CHEBI:60377"/>
        <dbReference type="EC" id="2.7.8.5"/>
    </reaction>
</comment>
<dbReference type="GO" id="GO:0005524">
    <property type="term" value="F:ATP binding"/>
    <property type="evidence" value="ECO:0007669"/>
    <property type="project" value="UniProtKB-KW"/>
</dbReference>
<proteinExistence type="inferred from homology"/>
<evidence type="ECO:0000256" key="3">
    <source>
        <dbReference type="ARBA" id="ARBA00022516"/>
    </source>
</evidence>
<dbReference type="GO" id="GO:0008444">
    <property type="term" value="F:CDP-diacylglycerol-glycerol-3-phosphate 3-phosphatidyltransferase activity"/>
    <property type="evidence" value="ECO:0007669"/>
    <property type="project" value="UniProtKB-EC"/>
</dbReference>
<dbReference type="Gene3D" id="3.30.870.10">
    <property type="entry name" value="Endonuclease Chain A"/>
    <property type="match status" value="2"/>
</dbReference>
<dbReference type="PANTHER" id="PTHR12586:SF1">
    <property type="entry name" value="CDP-DIACYLGLYCEROL--GLYCEROL-3-PHOSPHATE 3-PHOSPHATIDYLTRANSFERASE, MITOCHONDRIAL"/>
    <property type="match status" value="1"/>
</dbReference>
<keyword evidence="8 10" id="KW-1208">Phospholipid metabolism</keyword>
<keyword evidence="4 10" id="KW-0808">Transferase</keyword>
<accession>A0A6G1I926</accession>
<dbReference type="OrthoDB" id="10250191at2759"/>
<evidence type="ECO:0000256" key="10">
    <source>
        <dbReference type="RuleBase" id="RU365024"/>
    </source>
</evidence>
<sequence length="485" mass="52747">SNQPSSISALGGLTAELDKLSPRFEIDASQIEILKTPSEFYEVLKFKISHAKRRIFLSTLYIGKTEHELISTLHAALKRNPDLKLSILTDALRGTRESPNPSCASLLAPLISEFGPRVEIRMFHTPNLTGIRKALVPKRINEGWGLQHMKLYGIDDELIMSGANLSDDYFTNRQDRYHVFSSAAVTAYFARVHHAVSSLSFQVHPSPTEAGYTLTWPSTNPSPSPLSNPHAFRTAATHELTPLLHPPAPPTASKSQTLLYPLLQFTPVLTPDSSTELPALTALLTSLRAPPFGPSSRWTFTAGYFNMTPSFRDMLLSSRPGRATVIAAAPEANGFFNSGGVSGLLPAAYTHLSRKFVEAASAAGLASNITLKEWRRGTVGTPGGWTYHAKGIWAWLPGEAGDAGPSVSVVGSSNFTARSYGLDLEAGVCVVTADEGLRKRLAGEVEHLESWAEPVGEFEFERVERRVGPHVRLAMWIVKVLGGAL</sequence>
<dbReference type="InterPro" id="IPR016270">
    <property type="entry name" value="PGS1"/>
</dbReference>
<keyword evidence="10" id="KW-0496">Mitochondrion</keyword>
<dbReference type="SMART" id="SM00155">
    <property type="entry name" value="PLDc"/>
    <property type="match status" value="2"/>
</dbReference>
<feature type="domain" description="PLD phosphodiesterase" evidence="11">
    <location>
        <begin position="143"/>
        <end position="169"/>
    </location>
</feature>
<evidence type="ECO:0000256" key="7">
    <source>
        <dbReference type="ARBA" id="ARBA00023209"/>
    </source>
</evidence>
<organism evidence="12 13">
    <name type="scientific">Trichodelitschia bisporula</name>
    <dbReference type="NCBI Taxonomy" id="703511"/>
    <lineage>
        <taxon>Eukaryota</taxon>
        <taxon>Fungi</taxon>
        <taxon>Dikarya</taxon>
        <taxon>Ascomycota</taxon>
        <taxon>Pezizomycotina</taxon>
        <taxon>Dothideomycetes</taxon>
        <taxon>Dothideomycetes incertae sedis</taxon>
        <taxon>Phaeotrichales</taxon>
        <taxon>Phaeotrichaceae</taxon>
        <taxon>Trichodelitschia</taxon>
    </lineage>
</organism>
<dbReference type="GO" id="GO:0032049">
    <property type="term" value="P:cardiolipin biosynthetic process"/>
    <property type="evidence" value="ECO:0007669"/>
    <property type="project" value="InterPro"/>
</dbReference>
<keyword evidence="10" id="KW-0067">ATP-binding</keyword>
<comment type="subcellular location">
    <subcellularLocation>
        <location evidence="10">Mitochondrion</location>
    </subcellularLocation>
</comment>
<evidence type="ECO:0000256" key="1">
    <source>
        <dbReference type="ARBA" id="ARBA00005042"/>
    </source>
</evidence>
<evidence type="ECO:0000313" key="13">
    <source>
        <dbReference type="Proteomes" id="UP000799640"/>
    </source>
</evidence>
<keyword evidence="10" id="KW-0547">Nucleotide-binding</keyword>
<name>A0A6G1I926_9PEZI</name>
<evidence type="ECO:0000256" key="5">
    <source>
        <dbReference type="ARBA" id="ARBA00022737"/>
    </source>
</evidence>
<evidence type="ECO:0000256" key="6">
    <source>
        <dbReference type="ARBA" id="ARBA00023098"/>
    </source>
</evidence>
<dbReference type="PROSITE" id="PS50035">
    <property type="entry name" value="PLD"/>
    <property type="match status" value="1"/>
</dbReference>
<keyword evidence="5" id="KW-0677">Repeat</keyword>
<dbReference type="EC" id="2.7.8.5" evidence="10"/>
<gene>
    <name evidence="12" type="ORF">EJ06DRAFT_467410</name>
</gene>
<evidence type="ECO:0000256" key="2">
    <source>
        <dbReference type="ARBA" id="ARBA00010682"/>
    </source>
</evidence>
<keyword evidence="3 10" id="KW-0444">Lipid biosynthesis</keyword>
<evidence type="ECO:0000313" key="12">
    <source>
        <dbReference type="EMBL" id="KAF2404772.1"/>
    </source>
</evidence>
<dbReference type="CDD" id="cd09137">
    <property type="entry name" value="PLDc_PGS1_euk_2"/>
    <property type="match status" value="1"/>
</dbReference>
<dbReference type="UniPathway" id="UPA00084">
    <property type="reaction ID" value="UER00503"/>
</dbReference>
<dbReference type="InterPro" id="IPR001736">
    <property type="entry name" value="PLipase_D/transphosphatidylase"/>
</dbReference>
<protein>
    <recommendedName>
        <fullName evidence="10">CDP-diacylglycerol--glycerol-3-phosphate 3-phosphatidyltransferase</fullName>
        <ecNumber evidence="10">2.7.8.5</ecNumber>
    </recommendedName>
</protein>
<dbReference type="GO" id="GO:0005739">
    <property type="term" value="C:mitochondrion"/>
    <property type="evidence" value="ECO:0007669"/>
    <property type="project" value="UniProtKB-SubCell"/>
</dbReference>
<dbReference type="SUPFAM" id="SSF56024">
    <property type="entry name" value="Phospholipase D/nuclease"/>
    <property type="match status" value="1"/>
</dbReference>
<keyword evidence="7 10" id="KW-0594">Phospholipid biosynthesis</keyword>
<dbReference type="PIRSF" id="PIRSF000850">
    <property type="entry name" value="Phospholipase_D_PSS"/>
    <property type="match status" value="1"/>
</dbReference>
<evidence type="ECO:0000259" key="11">
    <source>
        <dbReference type="PROSITE" id="PS50035"/>
    </source>
</evidence>
<evidence type="ECO:0000256" key="9">
    <source>
        <dbReference type="ARBA" id="ARBA00048586"/>
    </source>
</evidence>
<dbReference type="PANTHER" id="PTHR12586">
    <property type="entry name" value="CDP-DIACYLGLYCEROL--SERINE O-PHOSPHATIDYLTRANSFERASE"/>
    <property type="match status" value="1"/>
</dbReference>
<comment type="function">
    <text evidence="10">Functions in the biosynthesis of the anionic phospholipids phosphatidylglycerol and cardiolipin.</text>
</comment>
<feature type="non-terminal residue" evidence="12">
    <location>
        <position position="485"/>
    </location>
</feature>
<dbReference type="EMBL" id="ML996688">
    <property type="protein sequence ID" value="KAF2404772.1"/>
    <property type="molecule type" value="Genomic_DNA"/>
</dbReference>
<reference evidence="12" key="1">
    <citation type="journal article" date="2020" name="Stud. Mycol.">
        <title>101 Dothideomycetes genomes: a test case for predicting lifestyles and emergence of pathogens.</title>
        <authorList>
            <person name="Haridas S."/>
            <person name="Albert R."/>
            <person name="Binder M."/>
            <person name="Bloem J."/>
            <person name="Labutti K."/>
            <person name="Salamov A."/>
            <person name="Andreopoulos B."/>
            <person name="Baker S."/>
            <person name="Barry K."/>
            <person name="Bills G."/>
            <person name="Bluhm B."/>
            <person name="Cannon C."/>
            <person name="Castanera R."/>
            <person name="Culley D."/>
            <person name="Daum C."/>
            <person name="Ezra D."/>
            <person name="Gonzalez J."/>
            <person name="Henrissat B."/>
            <person name="Kuo A."/>
            <person name="Liang C."/>
            <person name="Lipzen A."/>
            <person name="Lutzoni F."/>
            <person name="Magnuson J."/>
            <person name="Mondo S."/>
            <person name="Nolan M."/>
            <person name="Ohm R."/>
            <person name="Pangilinan J."/>
            <person name="Park H.-J."/>
            <person name="Ramirez L."/>
            <person name="Alfaro M."/>
            <person name="Sun H."/>
            <person name="Tritt A."/>
            <person name="Yoshinaga Y."/>
            <person name="Zwiers L.-H."/>
            <person name="Turgeon B."/>
            <person name="Goodwin S."/>
            <person name="Spatafora J."/>
            <person name="Crous P."/>
            <person name="Grigoriev I."/>
        </authorList>
    </citation>
    <scope>NUCLEOTIDE SEQUENCE</scope>
    <source>
        <strain evidence="12">CBS 262.69</strain>
    </source>
</reference>
<feature type="non-terminal residue" evidence="12">
    <location>
        <position position="1"/>
    </location>
</feature>
<evidence type="ECO:0000256" key="8">
    <source>
        <dbReference type="ARBA" id="ARBA00023264"/>
    </source>
</evidence>
<dbReference type="AlphaFoldDB" id="A0A6G1I926"/>
<dbReference type="CDD" id="cd09135">
    <property type="entry name" value="PLDc_PGS1_euk_1"/>
    <property type="match status" value="1"/>
</dbReference>
<dbReference type="Proteomes" id="UP000799640">
    <property type="component" value="Unassembled WGS sequence"/>
</dbReference>
<evidence type="ECO:0000256" key="4">
    <source>
        <dbReference type="ARBA" id="ARBA00022679"/>
    </source>
</evidence>
<comment type="similarity">
    <text evidence="2 10">Belongs to the CDP-alcohol phosphatidyltransferase class-II family.</text>
</comment>